<evidence type="ECO:0000256" key="6">
    <source>
        <dbReference type="SAM" id="MobiDB-lite"/>
    </source>
</evidence>
<evidence type="ECO:0000313" key="8">
    <source>
        <dbReference type="Proteomes" id="UP000694856"/>
    </source>
</evidence>
<name>A0A8B8R5H8_CAMFR</name>
<keyword evidence="5 7" id="KW-0472">Membrane</keyword>
<gene>
    <name evidence="9" type="primary">TSPAN10</name>
</gene>
<dbReference type="AlphaFoldDB" id="A0A8B8R5H8"/>
<keyword evidence="3 7" id="KW-0812">Transmembrane</keyword>
<keyword evidence="8" id="KW-1185">Reference proteome</keyword>
<proteinExistence type="inferred from homology"/>
<evidence type="ECO:0000256" key="5">
    <source>
        <dbReference type="ARBA" id="ARBA00023136"/>
    </source>
</evidence>
<accession>A0A8B8R5H8</accession>
<evidence type="ECO:0000256" key="3">
    <source>
        <dbReference type="ARBA" id="ARBA00022692"/>
    </source>
</evidence>
<dbReference type="InterPro" id="IPR018499">
    <property type="entry name" value="Tetraspanin/Peripherin"/>
</dbReference>
<dbReference type="CTD" id="83882"/>
<comment type="subcellular location">
    <subcellularLocation>
        <location evidence="1">Membrane</location>
        <topology evidence="1">Multi-pass membrane protein</topology>
    </subcellularLocation>
</comment>
<dbReference type="RefSeq" id="XP_032312460.1">
    <property type="nucleotide sequence ID" value="XM_032456569.1"/>
</dbReference>
<evidence type="ECO:0000256" key="7">
    <source>
        <dbReference type="SAM" id="Phobius"/>
    </source>
</evidence>
<feature type="transmembrane region" description="Helical" evidence="7">
    <location>
        <begin position="104"/>
        <end position="125"/>
    </location>
</feature>
<dbReference type="PANTHER" id="PTHR19282">
    <property type="entry name" value="TETRASPANIN"/>
    <property type="match status" value="1"/>
</dbReference>
<dbReference type="InterPro" id="IPR018503">
    <property type="entry name" value="Tetraspanin_CS"/>
</dbReference>
<dbReference type="SUPFAM" id="SSF48652">
    <property type="entry name" value="Tetraspanin"/>
    <property type="match status" value="1"/>
</dbReference>
<dbReference type="InterPro" id="IPR008952">
    <property type="entry name" value="Tetraspanin_EC2_sf"/>
</dbReference>
<evidence type="ECO:0000313" key="9">
    <source>
        <dbReference type="RefSeq" id="XP_032312460.1"/>
    </source>
</evidence>
<dbReference type="PANTHER" id="PTHR19282:SF550">
    <property type="entry name" value="TETRASPANIN-10"/>
    <property type="match status" value="1"/>
</dbReference>
<dbReference type="PROSITE" id="PS00421">
    <property type="entry name" value="TM4_1"/>
    <property type="match status" value="1"/>
</dbReference>
<dbReference type="Proteomes" id="UP000694856">
    <property type="component" value="Chromosome 16"/>
</dbReference>
<dbReference type="GO" id="GO:0005886">
    <property type="term" value="C:plasma membrane"/>
    <property type="evidence" value="ECO:0007669"/>
    <property type="project" value="TreeGrafter"/>
</dbReference>
<evidence type="ECO:0000256" key="4">
    <source>
        <dbReference type="ARBA" id="ARBA00022989"/>
    </source>
</evidence>
<evidence type="ECO:0000256" key="1">
    <source>
        <dbReference type="ARBA" id="ARBA00004141"/>
    </source>
</evidence>
<evidence type="ECO:0000256" key="2">
    <source>
        <dbReference type="ARBA" id="ARBA00006840"/>
    </source>
</evidence>
<dbReference type="PRINTS" id="PR00259">
    <property type="entry name" value="TMFOUR"/>
</dbReference>
<feature type="region of interest" description="Disordered" evidence="6">
    <location>
        <begin position="54"/>
        <end position="85"/>
    </location>
</feature>
<dbReference type="GeneID" id="102521755"/>
<comment type="similarity">
    <text evidence="2">Belongs to the tetraspanin (TM4SF) family.</text>
</comment>
<protein>
    <submittedName>
        <fullName evidence="9">Tetraspanin-10 isoform X1</fullName>
    </submittedName>
</protein>
<feature type="region of interest" description="Disordered" evidence="6">
    <location>
        <begin position="1"/>
        <end position="29"/>
    </location>
</feature>
<dbReference type="Gene3D" id="1.10.1450.10">
    <property type="entry name" value="Tetraspanin"/>
    <property type="match status" value="1"/>
</dbReference>
<feature type="transmembrane region" description="Helical" evidence="7">
    <location>
        <begin position="181"/>
        <end position="201"/>
    </location>
</feature>
<reference evidence="9" key="1">
    <citation type="submission" date="2025-08" db="UniProtKB">
        <authorList>
            <consortium name="RefSeq"/>
        </authorList>
    </citation>
    <scope>IDENTIFICATION</scope>
    <source>
        <tissue evidence="9">Ear skin</tissue>
    </source>
</reference>
<organism evidence="8 9">
    <name type="scientific">Camelus ferus</name>
    <name type="common">Wild bactrian camel</name>
    <name type="synonym">Camelus bactrianus ferus</name>
    <dbReference type="NCBI Taxonomy" id="419612"/>
    <lineage>
        <taxon>Eukaryota</taxon>
        <taxon>Metazoa</taxon>
        <taxon>Chordata</taxon>
        <taxon>Craniata</taxon>
        <taxon>Vertebrata</taxon>
        <taxon>Euteleostomi</taxon>
        <taxon>Mammalia</taxon>
        <taxon>Eutheria</taxon>
        <taxon>Laurasiatheria</taxon>
        <taxon>Artiodactyla</taxon>
        <taxon>Tylopoda</taxon>
        <taxon>Camelidae</taxon>
        <taxon>Camelus</taxon>
    </lineage>
</organism>
<dbReference type="Pfam" id="PF00335">
    <property type="entry name" value="Tetraspanin"/>
    <property type="match status" value="1"/>
</dbReference>
<sequence length="621" mass="66411">MTVASRWGSQLPEHGQHQPLCPSHRGQRGTHTPVLAPVHLSWQRMDEGERRPLLSQDARDQEPALTRSSPLTPVPPGPAPWEDQARGEGLGGVLAHSLPCLKGLIFLSNFLFSLLSLLALAVGLWGLAVKGSLGTSWGGPLPADLMLGLVLGGLAVSVVSLAGCLGALCENAFLLHCFSGGVLAFLVLEAMAGALLVALWGRLQDGLEHVLRAAITHYQDDPDLCFLIDQVQLGLQCCGAASYQDWQHNLPAAQANSAASVGPGLPASSPHQMPAAFQRPTQYTPSSPEACVCVCMCVHRCVHVCVGACVPVWSHAVCVTCACTRACERVHRQHVCPGRSEGGWETFGTALGSQARSPALWTDAPWALVGTLTAAPLESRPAAFLPPAASTPGKMEPLSTTSVASGRWAWTRTRPREWCTCRAVAPHSASGCAATSGPRANMPSWSWWSRGQSSCWPSSWCGPWLSTRGQLGGRACPLDPQAWYPTLCQMGPQLTGGWDERPGHWNGVWGCRPPCPSRGRCQSNLPGHLGMPTLDPQASSTCRPQLPRVPFPLHCLLTCKRCWGLLSECKPPPDDFLVSVCLPHRVPGKATWPARRAGGEGDWVRCCHLTPTAILASHPHP</sequence>
<feature type="transmembrane region" description="Helical" evidence="7">
    <location>
        <begin position="145"/>
        <end position="169"/>
    </location>
</feature>
<keyword evidence="4 7" id="KW-1133">Transmembrane helix</keyword>